<keyword evidence="7" id="KW-1185">Reference proteome</keyword>
<proteinExistence type="predicted"/>
<sequence length="364" mass="39679">MRALWITLSALASKSGGRRIMSSSTSGARPNRVQIQDLWKKLRSNKAGIFLLDGGTGEELFQRGVPDDRKIWSATALVHPEYQPALRDVHKSFLAAGAQAITTNSYGVVPGVGFTSEEIEKHVTTAGRIARETVDDFNNNNPQCEPKLVLGSLGPLLESYRPDKLMESEEGIKIYGVMARALLPFVDVFIAETMSCVEEATQAIRAVGTLEKDDGASCRTMIVSYTLASSGCLRDSETATRAVTRTMDLCKESGVELLGVLFNCAEPEAITKALASIREDSALQQRMTDQGVLTGAYANRLTPVDPNWSLAESEAPQATRDDLSVERYSNEFVSPWVNDFGATFVGGCCGITPAYIEHIHKHLR</sequence>
<dbReference type="SUPFAM" id="SSF82282">
    <property type="entry name" value="Homocysteine S-methyltransferase"/>
    <property type="match status" value="1"/>
</dbReference>
<dbReference type="PANTHER" id="PTHR11103">
    <property type="entry name" value="SLR1189 PROTEIN"/>
    <property type="match status" value="1"/>
</dbReference>
<feature type="domain" description="Hcy-binding" evidence="5">
    <location>
        <begin position="38"/>
        <end position="363"/>
    </location>
</feature>
<dbReference type="EMBL" id="CAICTM010000766">
    <property type="protein sequence ID" value="CAB9516196.1"/>
    <property type="molecule type" value="Genomic_DNA"/>
</dbReference>
<dbReference type="PROSITE" id="PS50970">
    <property type="entry name" value="HCY"/>
    <property type="match status" value="1"/>
</dbReference>
<dbReference type="OrthoDB" id="261426at2759"/>
<evidence type="ECO:0000256" key="3">
    <source>
        <dbReference type="PIRSR" id="PIRSR037505-2"/>
    </source>
</evidence>
<keyword evidence="3 4" id="KW-0862">Zinc</keyword>
<evidence type="ECO:0000256" key="4">
    <source>
        <dbReference type="PROSITE-ProRule" id="PRU00333"/>
    </source>
</evidence>
<reference evidence="6" key="1">
    <citation type="submission" date="2020-06" db="EMBL/GenBank/DDBJ databases">
        <authorList>
            <consortium name="Plant Systems Biology data submission"/>
        </authorList>
    </citation>
    <scope>NUCLEOTIDE SEQUENCE</scope>
    <source>
        <strain evidence="6">D6</strain>
    </source>
</reference>
<dbReference type="GO" id="GO:0008168">
    <property type="term" value="F:methyltransferase activity"/>
    <property type="evidence" value="ECO:0007669"/>
    <property type="project" value="UniProtKB-UniRule"/>
</dbReference>
<dbReference type="Proteomes" id="UP001153069">
    <property type="component" value="Unassembled WGS sequence"/>
</dbReference>
<feature type="binding site" evidence="3 4">
    <location>
        <position position="348"/>
    </location>
    <ligand>
        <name>Zn(2+)</name>
        <dbReference type="ChEBI" id="CHEBI:29105"/>
    </ligand>
</feature>
<protein>
    <submittedName>
        <fullName evidence="6">Methionine synthase</fullName>
    </submittedName>
</protein>
<dbReference type="GO" id="GO:0009086">
    <property type="term" value="P:methionine biosynthetic process"/>
    <property type="evidence" value="ECO:0007669"/>
    <property type="project" value="InterPro"/>
</dbReference>
<evidence type="ECO:0000259" key="5">
    <source>
        <dbReference type="PROSITE" id="PS50970"/>
    </source>
</evidence>
<dbReference type="PIRSF" id="PIRSF037505">
    <property type="entry name" value="Betaine_HMT"/>
    <property type="match status" value="1"/>
</dbReference>
<dbReference type="Pfam" id="PF02574">
    <property type="entry name" value="S-methyl_trans"/>
    <property type="match status" value="1"/>
</dbReference>
<evidence type="ECO:0000313" key="7">
    <source>
        <dbReference type="Proteomes" id="UP001153069"/>
    </source>
</evidence>
<feature type="binding site" evidence="3 4">
    <location>
        <position position="349"/>
    </location>
    <ligand>
        <name>Zn(2+)</name>
        <dbReference type="ChEBI" id="CHEBI:29105"/>
    </ligand>
</feature>
<evidence type="ECO:0000313" key="6">
    <source>
        <dbReference type="EMBL" id="CAB9516196.1"/>
    </source>
</evidence>
<dbReference type="Gene3D" id="3.20.20.330">
    <property type="entry name" value="Homocysteine-binding-like domain"/>
    <property type="match status" value="1"/>
</dbReference>
<keyword evidence="2 4" id="KW-0808">Transferase</keyword>
<comment type="cofactor">
    <cofactor evidence="3">
        <name>Zn(2+)</name>
        <dbReference type="ChEBI" id="CHEBI:29105"/>
    </cofactor>
    <text evidence="3">Binds 1 zinc ion per subunit.</text>
</comment>
<evidence type="ECO:0000256" key="2">
    <source>
        <dbReference type="ARBA" id="ARBA00022679"/>
    </source>
</evidence>
<name>A0A9N8EBG2_9STRA</name>
<evidence type="ECO:0000256" key="1">
    <source>
        <dbReference type="ARBA" id="ARBA00022603"/>
    </source>
</evidence>
<organism evidence="6 7">
    <name type="scientific">Seminavis robusta</name>
    <dbReference type="NCBI Taxonomy" id="568900"/>
    <lineage>
        <taxon>Eukaryota</taxon>
        <taxon>Sar</taxon>
        <taxon>Stramenopiles</taxon>
        <taxon>Ochrophyta</taxon>
        <taxon>Bacillariophyta</taxon>
        <taxon>Bacillariophyceae</taxon>
        <taxon>Bacillariophycidae</taxon>
        <taxon>Naviculales</taxon>
        <taxon>Naviculaceae</taxon>
        <taxon>Seminavis</taxon>
    </lineage>
</organism>
<dbReference type="InterPro" id="IPR003726">
    <property type="entry name" value="HCY_dom"/>
</dbReference>
<keyword evidence="3 4" id="KW-0479">Metal-binding</keyword>
<feature type="binding site" evidence="3 4">
    <location>
        <position position="264"/>
    </location>
    <ligand>
        <name>Zn(2+)</name>
        <dbReference type="ChEBI" id="CHEBI:29105"/>
    </ligand>
</feature>
<dbReference type="PANTHER" id="PTHR11103:SF18">
    <property type="entry name" value="SLR1189 PROTEIN"/>
    <property type="match status" value="1"/>
</dbReference>
<dbReference type="GO" id="GO:0032259">
    <property type="term" value="P:methylation"/>
    <property type="evidence" value="ECO:0007669"/>
    <property type="project" value="UniProtKB-KW"/>
</dbReference>
<dbReference type="AlphaFoldDB" id="A0A9N8EBG2"/>
<dbReference type="InterPro" id="IPR017226">
    <property type="entry name" value="BHMT-like"/>
</dbReference>
<comment type="caution">
    <text evidence="6">The sequence shown here is derived from an EMBL/GenBank/DDBJ whole genome shotgun (WGS) entry which is preliminary data.</text>
</comment>
<keyword evidence="1 4" id="KW-0489">Methyltransferase</keyword>
<dbReference type="GO" id="GO:0008270">
    <property type="term" value="F:zinc ion binding"/>
    <property type="evidence" value="ECO:0007669"/>
    <property type="project" value="InterPro"/>
</dbReference>
<dbReference type="InterPro" id="IPR036589">
    <property type="entry name" value="HCY_dom_sf"/>
</dbReference>
<gene>
    <name evidence="6" type="ORF">SEMRO_767_G199430.1</name>
</gene>
<accession>A0A9N8EBG2</accession>